<dbReference type="RefSeq" id="WP_087058691.1">
    <property type="nucleotide sequence ID" value="NZ_FUKW01000094.1"/>
</dbReference>
<proteinExistence type="inferred from homology"/>
<dbReference type="PROSITE" id="PS51257">
    <property type="entry name" value="PROKAR_LIPOPROTEIN"/>
    <property type="match status" value="1"/>
</dbReference>
<dbReference type="Gene3D" id="3.40.190.10">
    <property type="entry name" value="Periplasmic binding protein-like II"/>
    <property type="match status" value="1"/>
</dbReference>
<accession>A0A1R4JUK1</accession>
<dbReference type="Gene3D" id="3.10.105.10">
    <property type="entry name" value="Dipeptide-binding Protein, Domain 3"/>
    <property type="match status" value="1"/>
</dbReference>
<dbReference type="InterPro" id="IPR030678">
    <property type="entry name" value="Peptide/Ni-bd"/>
</dbReference>
<feature type="domain" description="Solute-binding protein family 5" evidence="7">
    <location>
        <begin position="100"/>
        <end position="473"/>
    </location>
</feature>
<evidence type="ECO:0000256" key="6">
    <source>
        <dbReference type="SAM" id="SignalP"/>
    </source>
</evidence>
<feature type="compositionally biased region" description="Low complexity" evidence="5">
    <location>
        <begin position="31"/>
        <end position="46"/>
    </location>
</feature>
<feature type="signal peptide" evidence="6">
    <location>
        <begin position="1"/>
        <end position="22"/>
    </location>
</feature>
<dbReference type="CDD" id="cd00995">
    <property type="entry name" value="PBP2_NikA_DppA_OppA_like"/>
    <property type="match status" value="1"/>
</dbReference>
<comment type="subcellular location">
    <subcellularLocation>
        <location evidence="1">Cell envelope</location>
    </subcellularLocation>
</comment>
<evidence type="ECO:0000313" key="8">
    <source>
        <dbReference type="EMBL" id="SJN35931.1"/>
    </source>
</evidence>
<evidence type="ECO:0000259" key="7">
    <source>
        <dbReference type="Pfam" id="PF00496"/>
    </source>
</evidence>
<sequence>MSNWKTRFKFGATIFASTVVLAACGDSAVPGPDDAAGGAEGESSVPQAKEGDTSTLMVGLTNAPDSFNPFYAPGISGKWIQRFMYDSLLVMPEADSWDSALASSFETEDNQTFTIEIDPNANWTDGEPVKADDVAFTLNAIADPQIESSLGTRIAMIEGTDESGVLEEGAESLSGVEVTGDKSLTIKTKTPVDIALMKEFVGFDVLIAPQHIFGEMEPTEIANSEAATQPSVFSGPYKFVEYDNDNYVQLEANEDYYRGAPKIETIYGRIMNGTAMVTEFQAGNLHMAAGGGIGMVPIQDISLLEDIEGLEVKENPSFNGQYMIINNDKFPDPEVRKAFIHAIDRQLTVDNLLEGRGEVLSSMYTSASPYHSDEIEPLAYDPDQAKQMLEDAGFDFNQTLKFGVPTGNAVREQNGNLIQQALTDIGVKVDQQNYDFPTWLQTAQDLDYDIGLMGYGHTVDPNVSTYIQTGATSNNSAIADPVIDDLLAKGNEGTSVDERFPIYEELQQYMQDQAIIVPLYSDSQFSVQVDNLNGGINEYWAGSLYNVHEWTLDPQE</sequence>
<dbReference type="Pfam" id="PF00496">
    <property type="entry name" value="SBP_bac_5"/>
    <property type="match status" value="1"/>
</dbReference>
<evidence type="ECO:0000256" key="4">
    <source>
        <dbReference type="ARBA" id="ARBA00022729"/>
    </source>
</evidence>
<evidence type="ECO:0000256" key="3">
    <source>
        <dbReference type="ARBA" id="ARBA00022448"/>
    </source>
</evidence>
<dbReference type="PANTHER" id="PTHR30290:SF10">
    <property type="entry name" value="PERIPLASMIC OLIGOPEPTIDE-BINDING PROTEIN-RELATED"/>
    <property type="match status" value="1"/>
</dbReference>
<gene>
    <name evidence="8" type="ORF">FM115_06985</name>
</gene>
<name>A0A1R4JUK1_9LACT</name>
<dbReference type="GO" id="GO:0042597">
    <property type="term" value="C:periplasmic space"/>
    <property type="evidence" value="ECO:0007669"/>
    <property type="project" value="UniProtKB-ARBA"/>
</dbReference>
<comment type="similarity">
    <text evidence="2">Belongs to the bacterial solute-binding protein 5 family.</text>
</comment>
<evidence type="ECO:0000256" key="2">
    <source>
        <dbReference type="ARBA" id="ARBA00005695"/>
    </source>
</evidence>
<dbReference type="GO" id="GO:0043190">
    <property type="term" value="C:ATP-binding cassette (ABC) transporter complex"/>
    <property type="evidence" value="ECO:0007669"/>
    <property type="project" value="InterPro"/>
</dbReference>
<evidence type="ECO:0000256" key="1">
    <source>
        <dbReference type="ARBA" id="ARBA00004196"/>
    </source>
</evidence>
<dbReference type="Proteomes" id="UP000195611">
    <property type="component" value="Unassembled WGS sequence"/>
</dbReference>
<dbReference type="InterPro" id="IPR000914">
    <property type="entry name" value="SBP_5_dom"/>
</dbReference>
<keyword evidence="3" id="KW-0813">Transport</keyword>
<dbReference type="AlphaFoldDB" id="A0A1R4JUK1"/>
<protein>
    <submittedName>
        <fullName evidence="8">Oligopeptide ABC transporter, periplasmic oligopeptide-binding protein OppA (TC 3.A.1.5.1)</fullName>
    </submittedName>
</protein>
<dbReference type="InterPro" id="IPR039424">
    <property type="entry name" value="SBP_5"/>
</dbReference>
<evidence type="ECO:0000256" key="5">
    <source>
        <dbReference type="SAM" id="MobiDB-lite"/>
    </source>
</evidence>
<dbReference type="PIRSF" id="PIRSF002741">
    <property type="entry name" value="MppA"/>
    <property type="match status" value="1"/>
</dbReference>
<dbReference type="EMBL" id="FUKW01000094">
    <property type="protein sequence ID" value="SJN35931.1"/>
    <property type="molecule type" value="Genomic_DNA"/>
</dbReference>
<organism evidence="8 9">
    <name type="scientific">Marinilactibacillus psychrotolerans 42ea</name>
    <dbReference type="NCBI Taxonomy" id="1255609"/>
    <lineage>
        <taxon>Bacteria</taxon>
        <taxon>Bacillati</taxon>
        <taxon>Bacillota</taxon>
        <taxon>Bacilli</taxon>
        <taxon>Lactobacillales</taxon>
        <taxon>Carnobacteriaceae</taxon>
        <taxon>Marinilactibacillus</taxon>
    </lineage>
</organism>
<dbReference type="GO" id="GO:1904680">
    <property type="term" value="F:peptide transmembrane transporter activity"/>
    <property type="evidence" value="ECO:0007669"/>
    <property type="project" value="TreeGrafter"/>
</dbReference>
<evidence type="ECO:0000313" key="9">
    <source>
        <dbReference type="Proteomes" id="UP000195611"/>
    </source>
</evidence>
<feature type="region of interest" description="Disordered" evidence="5">
    <location>
        <begin position="31"/>
        <end position="50"/>
    </location>
</feature>
<dbReference type="SUPFAM" id="SSF53850">
    <property type="entry name" value="Periplasmic binding protein-like II"/>
    <property type="match status" value="1"/>
</dbReference>
<dbReference type="PANTHER" id="PTHR30290">
    <property type="entry name" value="PERIPLASMIC BINDING COMPONENT OF ABC TRANSPORTER"/>
    <property type="match status" value="1"/>
</dbReference>
<keyword evidence="4 6" id="KW-0732">Signal</keyword>
<dbReference type="GO" id="GO:0030313">
    <property type="term" value="C:cell envelope"/>
    <property type="evidence" value="ECO:0007669"/>
    <property type="project" value="UniProtKB-SubCell"/>
</dbReference>
<reference evidence="8 9" key="1">
    <citation type="submission" date="2017-02" db="EMBL/GenBank/DDBJ databases">
        <authorList>
            <person name="Peterson S.W."/>
        </authorList>
    </citation>
    <scope>NUCLEOTIDE SEQUENCE [LARGE SCALE GENOMIC DNA]</scope>
    <source>
        <strain evidence="8 9">42ea</strain>
    </source>
</reference>
<dbReference type="Gene3D" id="3.90.76.10">
    <property type="entry name" value="Dipeptide-binding Protein, Domain 1"/>
    <property type="match status" value="1"/>
</dbReference>
<feature type="chain" id="PRO_5038552312" evidence="6">
    <location>
        <begin position="23"/>
        <end position="556"/>
    </location>
</feature>
<dbReference type="GO" id="GO:0015833">
    <property type="term" value="P:peptide transport"/>
    <property type="evidence" value="ECO:0007669"/>
    <property type="project" value="TreeGrafter"/>
</dbReference>